<dbReference type="PANTHER" id="PTHR13398:SF0">
    <property type="entry name" value="GDP-FUCOSE PROTEIN O-FUCOSYLTRANSFERASE 2"/>
    <property type="match status" value="1"/>
</dbReference>
<dbReference type="GO" id="GO:0005783">
    <property type="term" value="C:endoplasmic reticulum"/>
    <property type="evidence" value="ECO:0007669"/>
    <property type="project" value="UniProtKB-SubCell"/>
</dbReference>
<evidence type="ECO:0000256" key="17">
    <source>
        <dbReference type="ARBA" id="ARBA00047273"/>
    </source>
</evidence>
<comment type="pathway">
    <text evidence="3">Protein modification; protein glycosylation.</text>
</comment>
<evidence type="ECO:0000313" key="21">
    <source>
        <dbReference type="WBParaSite" id="ACRNAN_Path_1506.g5871.t1"/>
    </source>
</evidence>
<dbReference type="InterPro" id="IPR045130">
    <property type="entry name" value="OFUT2-like"/>
</dbReference>
<evidence type="ECO:0000256" key="19">
    <source>
        <dbReference type="SAM" id="SignalP"/>
    </source>
</evidence>
<evidence type="ECO:0000256" key="4">
    <source>
        <dbReference type="ARBA" id="ARBA00012196"/>
    </source>
</evidence>
<keyword evidence="8" id="KW-0256">Endoplasmic reticulum</keyword>
<comment type="subcellular location">
    <subcellularLocation>
        <location evidence="1">Endoplasmic reticulum</location>
    </subcellularLocation>
    <subcellularLocation>
        <location evidence="2">Golgi apparatus</location>
    </subcellularLocation>
</comment>
<comment type="similarity">
    <text evidence="14">Belongs to the glycosyltransferase 68 family.</text>
</comment>
<reference evidence="21" key="1">
    <citation type="submission" date="2022-11" db="UniProtKB">
        <authorList>
            <consortium name="WormBaseParasite"/>
        </authorList>
    </citation>
    <scope>IDENTIFICATION</scope>
</reference>
<dbReference type="EC" id="2.4.1.221" evidence="4"/>
<dbReference type="InterPro" id="IPR019378">
    <property type="entry name" value="GDP-Fuc_O-FucTrfase"/>
</dbReference>
<evidence type="ECO:0000256" key="10">
    <source>
        <dbReference type="ARBA" id="ARBA00023157"/>
    </source>
</evidence>
<evidence type="ECO:0000256" key="1">
    <source>
        <dbReference type="ARBA" id="ARBA00004240"/>
    </source>
</evidence>
<evidence type="ECO:0000313" key="20">
    <source>
        <dbReference type="Proteomes" id="UP000887540"/>
    </source>
</evidence>
<dbReference type="PANTHER" id="PTHR13398">
    <property type="entry name" value="GDP-FUCOSE PROTEIN O-FUCOSYLTRANSFERASE 2"/>
    <property type="match status" value="1"/>
</dbReference>
<sequence length="417" mass="48888">MKTPFLVCLLLLDLSCAYNGVAQFDDQTSVQEKKYLIYDVNPGEGFNLRRDVYMRVANVVRQLREQGYNYILVLPPWGNLYHWRKRENKCKWSEFFDVESLNLFVPVMEFEDFIKEAGHQIDLVLYLQSYAEGWQDGEFEMKFDIRPCIEAQHYYEKVGDKWRGMFFSYSEVWSHDVKCLSIQGQSSTLVDAIKKGFNETYRLMVDRSETILHDHFGDIHYWRARRSMRYSKAVIEMGDKFRHEAFNSNDIDDRTVIKDNWQNTEKKHGDAIGGNYLCVHLRRRDFVRSHKKNIPSIEGAAKQISETAKRLKLNQLFLSTDADTVEIDELASFLSPSNITLTRFEGGPQLSDGFISVVDQWVCAHAKHFIGTHQSTFSFRIHEDREILGFLSETTFNRLCPDHENECEQPAKWTIVY</sequence>
<evidence type="ECO:0000256" key="8">
    <source>
        <dbReference type="ARBA" id="ARBA00022824"/>
    </source>
</evidence>
<evidence type="ECO:0000256" key="18">
    <source>
        <dbReference type="ARBA" id="ARBA00048647"/>
    </source>
</evidence>
<dbReference type="FunFam" id="3.40.50.11350:FF:000002">
    <property type="entry name" value="GDP-fucose protein O-fucosyltransferase 2"/>
    <property type="match status" value="1"/>
</dbReference>
<dbReference type="CDD" id="cd11298">
    <property type="entry name" value="O-FucT-2"/>
    <property type="match status" value="1"/>
</dbReference>
<evidence type="ECO:0000256" key="16">
    <source>
        <dbReference type="ARBA" id="ARBA00033083"/>
    </source>
</evidence>
<keyword evidence="9" id="KW-0333">Golgi apparatus</keyword>
<evidence type="ECO:0000256" key="15">
    <source>
        <dbReference type="ARBA" id="ARBA00026232"/>
    </source>
</evidence>
<evidence type="ECO:0000256" key="11">
    <source>
        <dbReference type="ARBA" id="ARBA00023180"/>
    </source>
</evidence>
<keyword evidence="5" id="KW-0328">Glycosyltransferase</keyword>
<keyword evidence="10" id="KW-1015">Disulfide bond</keyword>
<dbReference type="AlphaFoldDB" id="A0A914C1J7"/>
<evidence type="ECO:0000256" key="12">
    <source>
        <dbReference type="ARBA" id="ARBA00023253"/>
    </source>
</evidence>
<evidence type="ECO:0000256" key="2">
    <source>
        <dbReference type="ARBA" id="ARBA00004555"/>
    </source>
</evidence>
<proteinExistence type="inferred from homology"/>
<evidence type="ECO:0000256" key="9">
    <source>
        <dbReference type="ARBA" id="ARBA00023034"/>
    </source>
</evidence>
<evidence type="ECO:0000256" key="6">
    <source>
        <dbReference type="ARBA" id="ARBA00022679"/>
    </source>
</evidence>
<evidence type="ECO:0000256" key="13">
    <source>
        <dbReference type="ARBA" id="ARBA00023277"/>
    </source>
</evidence>
<dbReference type="Proteomes" id="UP000887540">
    <property type="component" value="Unplaced"/>
</dbReference>
<evidence type="ECO:0000256" key="3">
    <source>
        <dbReference type="ARBA" id="ARBA00004922"/>
    </source>
</evidence>
<accession>A0A914C1J7</accession>
<feature type="chain" id="PRO_5038009892" description="GDP-fucose protein O-fucosyltransferase 2" evidence="19">
    <location>
        <begin position="18"/>
        <end position="417"/>
    </location>
</feature>
<comment type="catalytic activity">
    <reaction evidence="17">
        <text>L-threonyl-[protein] + GDP-beta-L-fucose = 3-O-(alpha-L-fucosyl)-L-threonyl-[protein] + GDP + H(+)</text>
        <dbReference type="Rhea" id="RHEA:70491"/>
        <dbReference type="Rhea" id="RHEA-COMP:11060"/>
        <dbReference type="Rhea" id="RHEA-COMP:17915"/>
        <dbReference type="ChEBI" id="CHEBI:15378"/>
        <dbReference type="ChEBI" id="CHEBI:30013"/>
        <dbReference type="ChEBI" id="CHEBI:57273"/>
        <dbReference type="ChEBI" id="CHEBI:58189"/>
        <dbReference type="ChEBI" id="CHEBI:189631"/>
        <dbReference type="EC" id="2.4.1.221"/>
    </reaction>
    <physiologicalReaction direction="left-to-right" evidence="17">
        <dbReference type="Rhea" id="RHEA:70492"/>
    </physiologicalReaction>
</comment>
<dbReference type="GO" id="GO:0006004">
    <property type="term" value="P:fucose metabolic process"/>
    <property type="evidence" value="ECO:0007669"/>
    <property type="project" value="UniProtKB-KW"/>
</dbReference>
<protein>
    <recommendedName>
        <fullName evidence="15">GDP-fucose protein O-fucosyltransferase 2</fullName>
        <ecNumber evidence="4">2.4.1.221</ecNumber>
    </recommendedName>
    <alternativeName>
        <fullName evidence="16">Peptide-O-fucosyltransferase 2</fullName>
    </alternativeName>
</protein>
<evidence type="ECO:0000256" key="7">
    <source>
        <dbReference type="ARBA" id="ARBA00022729"/>
    </source>
</evidence>
<feature type="signal peptide" evidence="19">
    <location>
        <begin position="1"/>
        <end position="17"/>
    </location>
</feature>
<keyword evidence="13" id="KW-0119">Carbohydrate metabolism</keyword>
<name>A0A914C1J7_9BILA</name>
<keyword evidence="6" id="KW-0808">Transferase</keyword>
<dbReference type="WBParaSite" id="ACRNAN_Path_1506.g5871.t1">
    <property type="protein sequence ID" value="ACRNAN_Path_1506.g5871.t1"/>
    <property type="gene ID" value="ACRNAN_Path_1506.g5871"/>
</dbReference>
<dbReference type="GO" id="GO:0046922">
    <property type="term" value="F:peptide-O-fucosyltransferase activity"/>
    <property type="evidence" value="ECO:0007669"/>
    <property type="project" value="UniProtKB-EC"/>
</dbReference>
<keyword evidence="12" id="KW-0294">Fucose metabolism</keyword>
<keyword evidence="11" id="KW-0325">Glycoprotein</keyword>
<evidence type="ECO:0000256" key="14">
    <source>
        <dbReference type="ARBA" id="ARBA00025803"/>
    </source>
</evidence>
<keyword evidence="20" id="KW-1185">Reference proteome</keyword>
<dbReference type="Pfam" id="PF10250">
    <property type="entry name" value="O-FucT"/>
    <property type="match status" value="1"/>
</dbReference>
<organism evidence="20 21">
    <name type="scientific">Acrobeloides nanus</name>
    <dbReference type="NCBI Taxonomy" id="290746"/>
    <lineage>
        <taxon>Eukaryota</taxon>
        <taxon>Metazoa</taxon>
        <taxon>Ecdysozoa</taxon>
        <taxon>Nematoda</taxon>
        <taxon>Chromadorea</taxon>
        <taxon>Rhabditida</taxon>
        <taxon>Tylenchina</taxon>
        <taxon>Cephalobomorpha</taxon>
        <taxon>Cephaloboidea</taxon>
        <taxon>Cephalobidae</taxon>
        <taxon>Acrobeloides</taxon>
    </lineage>
</organism>
<evidence type="ECO:0000256" key="5">
    <source>
        <dbReference type="ARBA" id="ARBA00022676"/>
    </source>
</evidence>
<dbReference type="Gene3D" id="3.40.50.11340">
    <property type="match status" value="1"/>
</dbReference>
<keyword evidence="7 19" id="KW-0732">Signal</keyword>
<dbReference type="Gene3D" id="3.40.50.11350">
    <property type="match status" value="1"/>
</dbReference>
<comment type="catalytic activity">
    <reaction evidence="18">
        <text>L-seryl-[protein] + GDP-beta-L-fucose = 3-O-(alpha-L-fucosyl)-L-seryl-[protein] + GDP + H(+)</text>
        <dbReference type="Rhea" id="RHEA:63644"/>
        <dbReference type="Rhea" id="RHEA-COMP:9863"/>
        <dbReference type="Rhea" id="RHEA-COMP:17914"/>
        <dbReference type="ChEBI" id="CHEBI:15378"/>
        <dbReference type="ChEBI" id="CHEBI:29999"/>
        <dbReference type="ChEBI" id="CHEBI:57273"/>
        <dbReference type="ChEBI" id="CHEBI:58189"/>
        <dbReference type="ChEBI" id="CHEBI:189632"/>
        <dbReference type="EC" id="2.4.1.221"/>
    </reaction>
    <physiologicalReaction direction="left-to-right" evidence="18">
        <dbReference type="Rhea" id="RHEA:63645"/>
    </physiologicalReaction>
</comment>
<dbReference type="GO" id="GO:0005794">
    <property type="term" value="C:Golgi apparatus"/>
    <property type="evidence" value="ECO:0007669"/>
    <property type="project" value="UniProtKB-SubCell"/>
</dbReference>